<keyword evidence="4" id="KW-0443">Lipid metabolism</keyword>
<dbReference type="GO" id="GO:0003847">
    <property type="term" value="F:1-alkyl-2-acetylglycerophosphocholine esterase activity"/>
    <property type="evidence" value="ECO:0007669"/>
    <property type="project" value="UniProtKB-EC"/>
</dbReference>
<reference evidence="5 6" key="1">
    <citation type="submission" date="2024-05" db="EMBL/GenBank/DDBJ databases">
        <authorList>
            <person name="Wallberg A."/>
        </authorList>
    </citation>
    <scope>NUCLEOTIDE SEQUENCE [LARGE SCALE GENOMIC DNA]</scope>
</reference>
<sequence length="397" mass="45001">MAYALYTNGVQHLPLPSGEYGVGITDVQTQGEASLLFRLFYPVDPNNSVKDPAQWVSWHLGKPYSDGVASFIMPKAPWLLSSYFEYLFKSVKIPAVWQTPPAAGGVYPVIVVSHGVGSHRTFQSTFCCELASHGFIVVAIEHSDGSASATFRMNDSDTIWFPFMGFRGEQFEKRVQEVLYTVDALKDMNNGKINNVLPNSINLKAFENKLDISNIVLTGHSYGAATTLAVLAKENNPFKAGVALDPWMYSLRKDMELIANNLTKPILILCTERFNYGVNFYEINLKHYLTFSTEKNLRGANLKALHKLEQLNESKNIRFLTMRNTIHEHQNDVPYISGWLMWWVLGGTYKVPIDITNQLQNKLFITFVNKHLGLQKRCNEEYETFLSHQEDRISEGL</sequence>
<dbReference type="Gene3D" id="3.40.50.1820">
    <property type="entry name" value="alpha/beta hydrolase"/>
    <property type="match status" value="1"/>
</dbReference>
<gene>
    <name evidence="5" type="ORF">MNOR_LOCUS11513</name>
</gene>
<keyword evidence="6" id="KW-1185">Reference proteome</keyword>
<keyword evidence="3" id="KW-0442">Lipid degradation</keyword>
<dbReference type="InterPro" id="IPR029058">
    <property type="entry name" value="AB_hydrolase_fold"/>
</dbReference>
<evidence type="ECO:0000256" key="1">
    <source>
        <dbReference type="ARBA" id="ARBA00013201"/>
    </source>
</evidence>
<protein>
    <recommendedName>
        <fullName evidence="1">1-alkyl-2-acetylglycerophosphocholine esterase</fullName>
        <ecNumber evidence="1">3.1.1.47</ecNumber>
    </recommendedName>
</protein>
<dbReference type="GO" id="GO:0016042">
    <property type="term" value="P:lipid catabolic process"/>
    <property type="evidence" value="ECO:0007669"/>
    <property type="project" value="UniProtKB-KW"/>
</dbReference>
<keyword evidence="2" id="KW-0378">Hydrolase</keyword>
<organism evidence="5 6">
    <name type="scientific">Meganyctiphanes norvegica</name>
    <name type="common">Northern krill</name>
    <name type="synonym">Thysanopoda norvegica</name>
    <dbReference type="NCBI Taxonomy" id="48144"/>
    <lineage>
        <taxon>Eukaryota</taxon>
        <taxon>Metazoa</taxon>
        <taxon>Ecdysozoa</taxon>
        <taxon>Arthropoda</taxon>
        <taxon>Crustacea</taxon>
        <taxon>Multicrustacea</taxon>
        <taxon>Malacostraca</taxon>
        <taxon>Eumalacostraca</taxon>
        <taxon>Eucarida</taxon>
        <taxon>Euphausiacea</taxon>
        <taxon>Euphausiidae</taxon>
        <taxon>Meganyctiphanes</taxon>
    </lineage>
</organism>
<dbReference type="PANTHER" id="PTHR10272:SF0">
    <property type="entry name" value="PLATELET-ACTIVATING FACTOR ACETYLHYDROLASE"/>
    <property type="match status" value="1"/>
</dbReference>
<evidence type="ECO:0000313" key="6">
    <source>
        <dbReference type="Proteomes" id="UP001497623"/>
    </source>
</evidence>
<dbReference type="Pfam" id="PF03403">
    <property type="entry name" value="PAF-AH_p_II"/>
    <property type="match status" value="1"/>
</dbReference>
<dbReference type="EC" id="3.1.1.47" evidence="1"/>
<dbReference type="AlphaFoldDB" id="A0AAV2QFJ8"/>
<proteinExistence type="predicted"/>
<evidence type="ECO:0000256" key="4">
    <source>
        <dbReference type="ARBA" id="ARBA00023098"/>
    </source>
</evidence>
<dbReference type="PANTHER" id="PTHR10272">
    <property type="entry name" value="PLATELET-ACTIVATING FACTOR ACETYLHYDROLASE"/>
    <property type="match status" value="1"/>
</dbReference>
<evidence type="ECO:0000313" key="5">
    <source>
        <dbReference type="EMBL" id="CAL4081239.1"/>
    </source>
</evidence>
<evidence type="ECO:0000256" key="3">
    <source>
        <dbReference type="ARBA" id="ARBA00022963"/>
    </source>
</evidence>
<comment type="caution">
    <text evidence="5">The sequence shown here is derived from an EMBL/GenBank/DDBJ whole genome shotgun (WGS) entry which is preliminary data.</text>
</comment>
<evidence type="ECO:0000256" key="2">
    <source>
        <dbReference type="ARBA" id="ARBA00022801"/>
    </source>
</evidence>
<name>A0AAV2QFJ8_MEGNR</name>
<dbReference type="SUPFAM" id="SSF53474">
    <property type="entry name" value="alpha/beta-Hydrolases"/>
    <property type="match status" value="1"/>
</dbReference>
<accession>A0AAV2QFJ8</accession>
<dbReference type="EMBL" id="CAXKWB010006069">
    <property type="protein sequence ID" value="CAL4081239.1"/>
    <property type="molecule type" value="Genomic_DNA"/>
</dbReference>
<dbReference type="Proteomes" id="UP001497623">
    <property type="component" value="Unassembled WGS sequence"/>
</dbReference>